<dbReference type="PANTHER" id="PTHR32019:SF2">
    <property type="entry name" value="R3H DOMAIN-CONTAINING PROTEIN 4"/>
    <property type="match status" value="1"/>
</dbReference>
<dbReference type="Proteomes" id="UP000050761">
    <property type="component" value="Unassembled WGS sequence"/>
</dbReference>
<dbReference type="AlphaFoldDB" id="A0A183G7M6"/>
<gene>
    <name evidence="2" type="ORF">HPBE_LOCUS17803</name>
</gene>
<feature type="compositionally biased region" description="Basic and acidic residues" evidence="1">
    <location>
        <begin position="509"/>
        <end position="522"/>
    </location>
</feature>
<accession>A0A183G7M6</accession>
<organism evidence="3 4">
    <name type="scientific">Heligmosomoides polygyrus</name>
    <name type="common">Parasitic roundworm</name>
    <dbReference type="NCBI Taxonomy" id="6339"/>
    <lineage>
        <taxon>Eukaryota</taxon>
        <taxon>Metazoa</taxon>
        <taxon>Ecdysozoa</taxon>
        <taxon>Nematoda</taxon>
        <taxon>Chromadorea</taxon>
        <taxon>Rhabditida</taxon>
        <taxon>Rhabditina</taxon>
        <taxon>Rhabditomorpha</taxon>
        <taxon>Strongyloidea</taxon>
        <taxon>Heligmosomidae</taxon>
        <taxon>Heligmosomoides</taxon>
    </lineage>
</organism>
<dbReference type="OrthoDB" id="75169at2759"/>
<reference evidence="2 3" key="1">
    <citation type="submission" date="2018-11" db="EMBL/GenBank/DDBJ databases">
        <authorList>
            <consortium name="Pathogen Informatics"/>
        </authorList>
    </citation>
    <scope>NUCLEOTIDE SEQUENCE [LARGE SCALE GENOMIC DNA]</scope>
</reference>
<feature type="region of interest" description="Disordered" evidence="1">
    <location>
        <begin position="86"/>
        <end position="114"/>
    </location>
</feature>
<reference evidence="4" key="2">
    <citation type="submission" date="2019-09" db="UniProtKB">
        <authorList>
            <consortium name="WormBaseParasite"/>
        </authorList>
    </citation>
    <scope>IDENTIFICATION</scope>
</reference>
<feature type="compositionally biased region" description="Polar residues" evidence="1">
    <location>
        <begin position="86"/>
        <end position="102"/>
    </location>
</feature>
<accession>A0A3P8A919</accession>
<dbReference type="InterPro" id="IPR039629">
    <property type="entry name" value="R3HDM4"/>
</dbReference>
<dbReference type="PANTHER" id="PTHR32019">
    <property type="entry name" value="R3H DOMAIN-CONTAINING PROTEIN 4"/>
    <property type="match status" value="1"/>
</dbReference>
<proteinExistence type="predicted"/>
<feature type="compositionally biased region" description="Polar residues" evidence="1">
    <location>
        <begin position="523"/>
        <end position="533"/>
    </location>
</feature>
<name>A0A183G7M6_HELPZ</name>
<sequence length="533" mass="59789">MFHKSSPTSRHIIDEYMDNDSSGETIEMQRVSSYANSMNGSFRTVSASLPPAIDRANKTARQRSHDREEEMVPEAMIDHIYNKSSNNFTRTTMTPQSRNAANCSRDMRDPPKSAGAKALSRELDYCNFTALDRPQSLRRTASSDIEHINKNAQESQFVGNTGEQLAHGAVPQQPVLAAGLAPSAHALTSLQGHHMNSMVAAIQKVRLAKIVSALVQFRKLVTAYGRERDQHTVVPFRPRKANECFNLKFGQFQENDIINDKKPNDMCKTIIVSTNEKFNMKQKNKQLTGERLNSVCLAFVESASSRTSMGVTRRLDHLRPINVEDEVNDVIDRFNYADFDFSDSDTEVVENGRDVQLCDGFPLSRSPRILMSFADKDDICTDFSDIVPHGVTAFERLFLDHECMQGFIDQLEGELLSFFSTSSPTGTSMKNDAVYVADFDNSFERALGHAVAQFLMLKSKSVTVRGSTTRLTEFRNPRAFFIPPHTRLVPYLLSLRPDPVEATPHSKLKGAEHDTAESRDSSFNEIDSSLCYS</sequence>
<feature type="region of interest" description="Disordered" evidence="1">
    <location>
        <begin position="502"/>
        <end position="533"/>
    </location>
</feature>
<evidence type="ECO:0000313" key="4">
    <source>
        <dbReference type="WBParaSite" id="HPBE_0001780401-mRNA-1"/>
    </source>
</evidence>
<dbReference type="WBParaSite" id="HPBE_0001780401-mRNA-1">
    <property type="protein sequence ID" value="HPBE_0001780401-mRNA-1"/>
    <property type="gene ID" value="HPBE_0001780401"/>
</dbReference>
<evidence type="ECO:0000313" key="2">
    <source>
        <dbReference type="EMBL" id="VDP09932.1"/>
    </source>
</evidence>
<protein>
    <submittedName>
        <fullName evidence="4">DNA helicase</fullName>
    </submittedName>
</protein>
<keyword evidence="3" id="KW-1185">Reference proteome</keyword>
<evidence type="ECO:0000256" key="1">
    <source>
        <dbReference type="SAM" id="MobiDB-lite"/>
    </source>
</evidence>
<dbReference type="EMBL" id="UZAH01030270">
    <property type="protein sequence ID" value="VDP09932.1"/>
    <property type="molecule type" value="Genomic_DNA"/>
</dbReference>
<evidence type="ECO:0000313" key="3">
    <source>
        <dbReference type="Proteomes" id="UP000050761"/>
    </source>
</evidence>